<gene>
    <name evidence="2" type="ORF">FAS41_29865</name>
</gene>
<evidence type="ECO:0000313" key="2">
    <source>
        <dbReference type="EMBL" id="TLX69835.1"/>
    </source>
</evidence>
<name>A0A5R9QM16_9PSED</name>
<evidence type="ECO:0000313" key="3">
    <source>
        <dbReference type="Proteomes" id="UP000306635"/>
    </source>
</evidence>
<dbReference type="RefSeq" id="WP_138526881.1">
    <property type="nucleotide sequence ID" value="NZ_SWDV01000073.1"/>
</dbReference>
<keyword evidence="3" id="KW-1185">Reference proteome</keyword>
<evidence type="ECO:0000256" key="1">
    <source>
        <dbReference type="SAM" id="MobiDB-lite"/>
    </source>
</evidence>
<accession>A0A5R9QM16</accession>
<proteinExistence type="predicted"/>
<dbReference type="Proteomes" id="UP000306635">
    <property type="component" value="Unassembled WGS sequence"/>
</dbReference>
<organism evidence="2 3">
    <name type="scientific">Pseudomonas nicosulfuronedens</name>
    <dbReference type="NCBI Taxonomy" id="2571105"/>
    <lineage>
        <taxon>Bacteria</taxon>
        <taxon>Pseudomonadati</taxon>
        <taxon>Pseudomonadota</taxon>
        <taxon>Gammaproteobacteria</taxon>
        <taxon>Pseudomonadales</taxon>
        <taxon>Pseudomonadaceae</taxon>
        <taxon>Pseudomonas</taxon>
    </lineage>
</organism>
<feature type="compositionally biased region" description="Basic and acidic residues" evidence="1">
    <location>
        <begin position="226"/>
        <end position="235"/>
    </location>
</feature>
<dbReference type="AlphaFoldDB" id="A0A5R9QM16"/>
<comment type="caution">
    <text evidence="2">The sequence shown here is derived from an EMBL/GenBank/DDBJ whole genome shotgun (WGS) entry which is preliminary data.</text>
</comment>
<feature type="region of interest" description="Disordered" evidence="1">
    <location>
        <begin position="226"/>
        <end position="248"/>
    </location>
</feature>
<dbReference type="EMBL" id="SWDV01000073">
    <property type="protein sequence ID" value="TLX69835.1"/>
    <property type="molecule type" value="Genomic_DNA"/>
</dbReference>
<sequence length="248" mass="28715">MKTDTTLRLGRRQYRNFAESAKRLGCYLDISTVHEMRGNWGMFNRMARCVFLDASSDNIQLDEAAGVTLASTIKTDDFRSVVRAELDWSCLDDDEIYPFILQHEIGHRQDNFDVWSVSDIEDRKSRLLCQRWIATVNEVLADRYAWSVIRPGEQLPVSENGKRIQQELAQAIDLISGLVNKRGARVIRQMTGQYEFVTEWMLTSNERMGFIGSKVSTEAVRQARENERRTRDRLGYKATPNMRRLSPL</sequence>
<dbReference type="OrthoDB" id="8681193at2"/>
<reference evidence="2 3" key="1">
    <citation type="submission" date="2019-04" db="EMBL/GenBank/DDBJ databases">
        <authorList>
            <person name="Li M."/>
        </authorList>
    </citation>
    <scope>NUCLEOTIDE SEQUENCE [LARGE SCALE GENOMIC DNA]</scope>
    <source>
        <strain evidence="2 3">LAM1902</strain>
    </source>
</reference>
<protein>
    <submittedName>
        <fullName evidence="2">Uncharacterized protein</fullName>
    </submittedName>
</protein>